<evidence type="ECO:0000313" key="1">
    <source>
        <dbReference type="EMBL" id="KAK9240643.1"/>
    </source>
</evidence>
<dbReference type="EMBL" id="MU971338">
    <property type="protein sequence ID" value="KAK9240643.1"/>
    <property type="molecule type" value="Genomic_DNA"/>
</dbReference>
<keyword evidence="2" id="KW-1185">Reference proteome</keyword>
<dbReference type="Proteomes" id="UP001433508">
    <property type="component" value="Unassembled WGS sequence"/>
</dbReference>
<protein>
    <submittedName>
        <fullName evidence="1">Tyrosine phosphatase family-domain-containing protein</fullName>
    </submittedName>
</protein>
<name>A0ACC3T9N0_LIPKO</name>
<proteinExistence type="predicted"/>
<gene>
    <name evidence="1" type="ORF">V1525DRAFT_394533</name>
</gene>
<organism evidence="1 2">
    <name type="scientific">Lipomyces kononenkoae</name>
    <name type="common">Yeast</name>
    <dbReference type="NCBI Taxonomy" id="34357"/>
    <lineage>
        <taxon>Eukaryota</taxon>
        <taxon>Fungi</taxon>
        <taxon>Dikarya</taxon>
        <taxon>Ascomycota</taxon>
        <taxon>Saccharomycotina</taxon>
        <taxon>Lipomycetes</taxon>
        <taxon>Lipomycetales</taxon>
        <taxon>Lipomycetaceae</taxon>
        <taxon>Lipomyces</taxon>
    </lineage>
</organism>
<sequence>MSEGLAANHHALAFSVQLNQPGQAEIDAALDRESRRREIESQLMLSTSPMSPPPLRVETAQGPDQVQPFSEETVASPPSTPSTSVMPPANGETGLYFHNGCHGSGNLQSLDNGGSHHMREHAVALGSITHDTNNNSTANNYTRSSTSMAEPSHISSGRMSSISSTANFFDRPEKKLLVPPLNFAMVTSGIYRSGHPLPINFPFLEKLKLKTIIYLGEHDLRQVNVDWATKNNIKIFHFRMENCKLPFVENDPDAIAAALQVVVDGRNFPILMHSNKGKHRVGVLVGAMRKILQRWSYASIFDEYGQFAAGKEDSDIEFIEIFNVDLQYDPKYAPSWLR</sequence>
<evidence type="ECO:0000313" key="2">
    <source>
        <dbReference type="Proteomes" id="UP001433508"/>
    </source>
</evidence>
<accession>A0ACC3T9N0</accession>
<comment type="caution">
    <text evidence="1">The sequence shown here is derived from an EMBL/GenBank/DDBJ whole genome shotgun (WGS) entry which is preliminary data.</text>
</comment>
<reference evidence="2" key="1">
    <citation type="journal article" date="2024" name="Front. Bioeng. Biotechnol.">
        <title>Genome-scale model development and genomic sequencing of the oleaginous clade Lipomyces.</title>
        <authorList>
            <person name="Czajka J.J."/>
            <person name="Han Y."/>
            <person name="Kim J."/>
            <person name="Mondo S.J."/>
            <person name="Hofstad B.A."/>
            <person name="Robles A."/>
            <person name="Haridas S."/>
            <person name="Riley R."/>
            <person name="LaButti K."/>
            <person name="Pangilinan J."/>
            <person name="Andreopoulos W."/>
            <person name="Lipzen A."/>
            <person name="Yan J."/>
            <person name="Wang M."/>
            <person name="Ng V."/>
            <person name="Grigoriev I.V."/>
            <person name="Spatafora J.W."/>
            <person name="Magnuson J.K."/>
            <person name="Baker S.E."/>
            <person name="Pomraning K.R."/>
        </authorList>
    </citation>
    <scope>NUCLEOTIDE SEQUENCE [LARGE SCALE GENOMIC DNA]</scope>
    <source>
        <strain evidence="2">CBS 7786</strain>
    </source>
</reference>